<sequence>MRGLVMAGKGRPEGFEALFPSPSLPALFSLEAITRTYATDRHRGCCGDGADLCNILLGFAQPATVTGGPSHTVCTARPLFGTSSTGSIEVGAGVPSGGEDDPGIFPDVHYDKAELADDRLSQKSGRRLAFFVELHDLASRADWMENQSPSRMRLRQSNSREWFFFGGGGSLSVNGGKDRVRISDAFCALLPKAQGVQ</sequence>
<accession>A0A2T3AKQ1</accession>
<dbReference type="EMBL" id="KZ678378">
    <property type="protein sequence ID" value="PSS02242.1"/>
    <property type="molecule type" value="Genomic_DNA"/>
</dbReference>
<dbReference type="AlphaFoldDB" id="A0A2T3AKQ1"/>
<protein>
    <submittedName>
        <fullName evidence="1">Uncharacterized protein</fullName>
    </submittedName>
</protein>
<evidence type="ECO:0000313" key="1">
    <source>
        <dbReference type="EMBL" id="PSS02242.1"/>
    </source>
</evidence>
<dbReference type="InParanoid" id="A0A2T3AKQ1"/>
<evidence type="ECO:0000313" key="2">
    <source>
        <dbReference type="Proteomes" id="UP000241462"/>
    </source>
</evidence>
<organism evidence="1 2">
    <name type="scientific">Coniella lustricola</name>
    <dbReference type="NCBI Taxonomy" id="2025994"/>
    <lineage>
        <taxon>Eukaryota</taxon>
        <taxon>Fungi</taxon>
        <taxon>Dikarya</taxon>
        <taxon>Ascomycota</taxon>
        <taxon>Pezizomycotina</taxon>
        <taxon>Sordariomycetes</taxon>
        <taxon>Sordariomycetidae</taxon>
        <taxon>Diaporthales</taxon>
        <taxon>Schizoparmaceae</taxon>
        <taxon>Coniella</taxon>
    </lineage>
</organism>
<keyword evidence="2" id="KW-1185">Reference proteome</keyword>
<name>A0A2T3AKQ1_9PEZI</name>
<proteinExistence type="predicted"/>
<dbReference type="Proteomes" id="UP000241462">
    <property type="component" value="Unassembled WGS sequence"/>
</dbReference>
<gene>
    <name evidence="1" type="ORF">BD289DRAFT_422238</name>
</gene>
<reference evidence="1 2" key="1">
    <citation type="journal article" date="2018" name="Mycol. Prog.">
        <title>Coniella lustricola, a new species from submerged detritus.</title>
        <authorList>
            <person name="Raudabaugh D.B."/>
            <person name="Iturriaga T."/>
            <person name="Carver A."/>
            <person name="Mondo S."/>
            <person name="Pangilinan J."/>
            <person name="Lipzen A."/>
            <person name="He G."/>
            <person name="Amirebrahimi M."/>
            <person name="Grigoriev I.V."/>
            <person name="Miller A.N."/>
        </authorList>
    </citation>
    <scope>NUCLEOTIDE SEQUENCE [LARGE SCALE GENOMIC DNA]</scope>
    <source>
        <strain evidence="1 2">B22-T-1</strain>
    </source>
</reference>